<sequence length="179" mass="20599">MSRAIYWYRNIRTKQVLVSTENSVLARPALVKGQIRPNLRPAVLRPDHWKPALVADGFDTQKARDNTFTLASQPGHLLVPPSPADIKKYTLMPNTRKRLVDMDMVERQIAQLARILVYMDAMKSASIPETNHIRLFWEDKAWVGRVEAAGLKWPEWVQHCDLDVKRGSMIINKELRESS</sequence>
<dbReference type="GO" id="GO:0003697">
    <property type="term" value="F:single-stranded DNA binding"/>
    <property type="evidence" value="ECO:0007669"/>
    <property type="project" value="InterPro"/>
</dbReference>
<dbReference type="InterPro" id="IPR024629">
    <property type="entry name" value="Ribosomal_mL67"/>
</dbReference>
<dbReference type="Pfam" id="PF12829">
    <property type="entry name" value="Mhr1"/>
    <property type="match status" value="1"/>
</dbReference>
<evidence type="ECO:0000313" key="2">
    <source>
        <dbReference type="Proteomes" id="UP000242474"/>
    </source>
</evidence>
<name>A0A2G5BJ23_COERN</name>
<dbReference type="EMBL" id="KZ303488">
    <property type="protein sequence ID" value="PIA18972.1"/>
    <property type="molecule type" value="Genomic_DNA"/>
</dbReference>
<dbReference type="OrthoDB" id="434092at2759"/>
<reference evidence="1 2" key="1">
    <citation type="journal article" date="2015" name="Genome Biol. Evol.">
        <title>Phylogenomic analyses indicate that early fungi evolved digesting cell walls of algal ancestors of land plants.</title>
        <authorList>
            <person name="Chang Y."/>
            <person name="Wang S."/>
            <person name="Sekimoto S."/>
            <person name="Aerts A.L."/>
            <person name="Choi C."/>
            <person name="Clum A."/>
            <person name="LaButti K.M."/>
            <person name="Lindquist E.A."/>
            <person name="Yee Ngan C."/>
            <person name="Ohm R.A."/>
            <person name="Salamov A.A."/>
            <person name="Grigoriev I.V."/>
            <person name="Spatafora J.W."/>
            <person name="Berbee M.L."/>
        </authorList>
    </citation>
    <scope>NUCLEOTIDE SEQUENCE [LARGE SCALE GENOMIC DNA]</scope>
    <source>
        <strain evidence="1 2">NRRL 1564</strain>
    </source>
</reference>
<keyword evidence="2" id="KW-1185">Reference proteome</keyword>
<proteinExistence type="predicted"/>
<dbReference type="GO" id="GO:0000150">
    <property type="term" value="F:DNA strand exchange activity"/>
    <property type="evidence" value="ECO:0007669"/>
    <property type="project" value="InterPro"/>
</dbReference>
<dbReference type="AlphaFoldDB" id="A0A2G5BJ23"/>
<gene>
    <name evidence="1" type="ORF">COEREDRAFT_6135</name>
</gene>
<accession>A0A2G5BJ23</accession>
<dbReference type="Proteomes" id="UP000242474">
    <property type="component" value="Unassembled WGS sequence"/>
</dbReference>
<evidence type="ECO:0000313" key="1">
    <source>
        <dbReference type="EMBL" id="PIA18972.1"/>
    </source>
</evidence>
<protein>
    <submittedName>
        <fullName evidence="1">Uncharacterized protein</fullName>
    </submittedName>
</protein>
<organism evidence="1 2">
    <name type="scientific">Coemansia reversa (strain ATCC 12441 / NRRL 1564)</name>
    <dbReference type="NCBI Taxonomy" id="763665"/>
    <lineage>
        <taxon>Eukaryota</taxon>
        <taxon>Fungi</taxon>
        <taxon>Fungi incertae sedis</taxon>
        <taxon>Zoopagomycota</taxon>
        <taxon>Kickxellomycotina</taxon>
        <taxon>Kickxellomycetes</taxon>
        <taxon>Kickxellales</taxon>
        <taxon>Kickxellaceae</taxon>
        <taxon>Coemansia</taxon>
    </lineage>
</organism>